<dbReference type="CDD" id="cd00154">
    <property type="entry name" value="Rab"/>
    <property type="match status" value="1"/>
</dbReference>
<protein>
    <submittedName>
        <fullName evidence="2">Uncharacterized protein</fullName>
    </submittedName>
</protein>
<dbReference type="PRINTS" id="PR00449">
    <property type="entry name" value="RASTRNSFRMNG"/>
</dbReference>
<gene>
    <name evidence="2" type="ORF">BSTOLATCC_MIC15796</name>
</gene>
<dbReference type="EMBL" id="CAJZBQ010000015">
    <property type="protein sequence ID" value="CAG9316365.1"/>
    <property type="molecule type" value="Genomic_DNA"/>
</dbReference>
<dbReference type="SMART" id="SM00173">
    <property type="entry name" value="RAS"/>
    <property type="match status" value="1"/>
</dbReference>
<evidence type="ECO:0000256" key="1">
    <source>
        <dbReference type="ARBA" id="ARBA00022741"/>
    </source>
</evidence>
<dbReference type="GO" id="GO:0005525">
    <property type="term" value="F:GTP binding"/>
    <property type="evidence" value="ECO:0007669"/>
    <property type="project" value="InterPro"/>
</dbReference>
<dbReference type="SMART" id="SM00174">
    <property type="entry name" value="RHO"/>
    <property type="match status" value="1"/>
</dbReference>
<dbReference type="Proteomes" id="UP001162131">
    <property type="component" value="Unassembled WGS sequence"/>
</dbReference>
<evidence type="ECO:0000313" key="3">
    <source>
        <dbReference type="Proteomes" id="UP001162131"/>
    </source>
</evidence>
<dbReference type="SUPFAM" id="SSF52540">
    <property type="entry name" value="P-loop containing nucleoside triphosphate hydrolases"/>
    <property type="match status" value="1"/>
</dbReference>
<organism evidence="2 3">
    <name type="scientific">Blepharisma stoltei</name>
    <dbReference type="NCBI Taxonomy" id="1481888"/>
    <lineage>
        <taxon>Eukaryota</taxon>
        <taxon>Sar</taxon>
        <taxon>Alveolata</taxon>
        <taxon>Ciliophora</taxon>
        <taxon>Postciliodesmatophora</taxon>
        <taxon>Heterotrichea</taxon>
        <taxon>Heterotrichida</taxon>
        <taxon>Blepharismidae</taxon>
        <taxon>Blepharisma</taxon>
    </lineage>
</organism>
<dbReference type="AlphaFoldDB" id="A0AAU9IYJ9"/>
<keyword evidence="3" id="KW-1185">Reference proteome</keyword>
<dbReference type="GO" id="GO:0003924">
    <property type="term" value="F:GTPase activity"/>
    <property type="evidence" value="ECO:0007669"/>
    <property type="project" value="InterPro"/>
</dbReference>
<comment type="caution">
    <text evidence="2">The sequence shown here is derived from an EMBL/GenBank/DDBJ whole genome shotgun (WGS) entry which is preliminary data.</text>
</comment>
<name>A0AAU9IYJ9_9CILI</name>
<dbReference type="PANTHER" id="PTHR47978">
    <property type="match status" value="1"/>
</dbReference>
<sequence length="268" mass="30530">MTTIDEKKVNSKLINIMGVSHTKASEIPQLRAKCLIVGQQQVGKTCFVQRYNNEEFNNDYSPTLGCNLKTFSIDYYGLLVQLLVMDSLSDMDLQLECRLKSIKNADSIALAFDLSNFASCQDISSKIDLFKKNEYRNKELLLIGTKADKENLEVSSDDIQKIIDTENEIKISYIETSAKNGLNIAAAFMKVVEISVGMQTLNWERRKNFLWIAKKIMPPTDEEDGGRNLYWANLCEAIPNMISKKGKKRELPLYRIPPELIPKIAEYL</sequence>
<reference evidence="2" key="1">
    <citation type="submission" date="2021-09" db="EMBL/GenBank/DDBJ databases">
        <authorList>
            <consortium name="AG Swart"/>
            <person name="Singh M."/>
            <person name="Singh A."/>
            <person name="Seah K."/>
            <person name="Emmerich C."/>
        </authorList>
    </citation>
    <scope>NUCLEOTIDE SEQUENCE</scope>
    <source>
        <strain evidence="2">ATCC30299</strain>
    </source>
</reference>
<dbReference type="PROSITE" id="PS51419">
    <property type="entry name" value="RAB"/>
    <property type="match status" value="1"/>
</dbReference>
<evidence type="ECO:0000313" key="2">
    <source>
        <dbReference type="EMBL" id="CAG9316365.1"/>
    </source>
</evidence>
<dbReference type="InterPro" id="IPR001806">
    <property type="entry name" value="Small_GTPase"/>
</dbReference>
<proteinExistence type="predicted"/>
<dbReference type="Pfam" id="PF00071">
    <property type="entry name" value="Ras"/>
    <property type="match status" value="1"/>
</dbReference>
<accession>A0AAU9IYJ9</accession>
<keyword evidence="1" id="KW-0547">Nucleotide-binding</keyword>
<dbReference type="InterPro" id="IPR027417">
    <property type="entry name" value="P-loop_NTPase"/>
</dbReference>
<dbReference type="SMART" id="SM00175">
    <property type="entry name" value="RAB"/>
    <property type="match status" value="1"/>
</dbReference>
<dbReference type="Gene3D" id="3.40.50.300">
    <property type="entry name" value="P-loop containing nucleotide triphosphate hydrolases"/>
    <property type="match status" value="1"/>
</dbReference>